<dbReference type="Proteomes" id="UP000004946">
    <property type="component" value="Chromosome"/>
</dbReference>
<dbReference type="HOGENOM" id="CLU_3155854_0_0_11"/>
<evidence type="ECO:0000313" key="2">
    <source>
        <dbReference type="Proteomes" id="UP000004946"/>
    </source>
</evidence>
<proteinExistence type="predicted"/>
<dbReference type="AlphaFoldDB" id="E6JZV6"/>
<accession>E6JZV6</accession>
<reference evidence="1 2" key="1">
    <citation type="submission" date="2010-12" db="EMBL/GenBank/DDBJ databases">
        <authorList>
            <person name="Muzny D."/>
            <person name="Qin X."/>
            <person name="Buhay C."/>
            <person name="Dugan-Rocha S."/>
            <person name="Ding Y."/>
            <person name="Chen G."/>
            <person name="Hawes A."/>
            <person name="Holder M."/>
            <person name="Jhangiani S."/>
            <person name="Johnson A."/>
            <person name="Khan Z."/>
            <person name="Li Z."/>
            <person name="Liu W."/>
            <person name="Liu X."/>
            <person name="Perez L."/>
            <person name="Shen H."/>
            <person name="Wang Q."/>
            <person name="Watt J."/>
            <person name="Xi L."/>
            <person name="Xin Y."/>
            <person name="Zhou J."/>
            <person name="Deng J."/>
            <person name="Jiang H."/>
            <person name="Liu Y."/>
            <person name="Qu J."/>
            <person name="Song X.-Z."/>
            <person name="Zhang L."/>
            <person name="Villasana D."/>
            <person name="Johnson A."/>
            <person name="Liu J."/>
            <person name="Liyanage D."/>
            <person name="Lorensuhewa L."/>
            <person name="Robinson T."/>
            <person name="Song A."/>
            <person name="Song B.-B."/>
            <person name="Dinh H."/>
            <person name="Thornton R."/>
            <person name="Coyle M."/>
            <person name="Francisco L."/>
            <person name="Jackson L."/>
            <person name="Javaid M."/>
            <person name="Korchina V."/>
            <person name="Kovar C."/>
            <person name="Mata R."/>
            <person name="Mathew T."/>
            <person name="Ngo R."/>
            <person name="Nguyen L."/>
            <person name="Nguyen N."/>
            <person name="Okwuonu G."/>
            <person name="Ongeri F."/>
            <person name="Pham C."/>
            <person name="Simmons D."/>
            <person name="Wilczek-Boney K."/>
            <person name="Hale W."/>
            <person name="Jakkamsetti A."/>
            <person name="Pham P."/>
            <person name="Ruth R."/>
            <person name="San Lucas F."/>
            <person name="Warren J."/>
            <person name="Zhang J."/>
            <person name="Zhao Z."/>
            <person name="Zhou C."/>
            <person name="Zhu D."/>
            <person name="Lee S."/>
            <person name="Bess C."/>
            <person name="Blankenburg K."/>
            <person name="Forbes L."/>
            <person name="Fu Q."/>
            <person name="Gubbala S."/>
            <person name="Hirani K."/>
            <person name="Jayaseelan J.C."/>
            <person name="Lara F."/>
            <person name="Munidasa M."/>
            <person name="Palculict T."/>
            <person name="Patil S."/>
            <person name="Pu L.-L."/>
            <person name="Saada N."/>
            <person name="Tang L."/>
            <person name="Weissenberger G."/>
            <person name="Zhu Y."/>
            <person name="Hemphill L."/>
            <person name="Shang Y."/>
            <person name="Youmans B."/>
            <person name="Ayvaz T."/>
            <person name="Ross M."/>
            <person name="Santibanez J."/>
            <person name="Aqrawi P."/>
            <person name="Gross S."/>
            <person name="Joshi V."/>
            <person name="Fowler G."/>
            <person name="Nazareth L."/>
            <person name="Reid J."/>
            <person name="Worley K."/>
            <person name="Petrosino J."/>
            <person name="Highlander S."/>
            <person name="Gibbs R."/>
        </authorList>
    </citation>
    <scope>NUCLEOTIDE SEQUENCE [LARGE SCALE GENOMIC DNA]</scope>
    <source>
        <strain evidence="1 2">DSM 10105</strain>
    </source>
</reference>
<organism evidence="1 2">
    <name type="scientific">Parascardovia denticolens DSM 10105 = JCM 12538</name>
    <dbReference type="NCBI Taxonomy" id="864564"/>
    <lineage>
        <taxon>Bacteria</taxon>
        <taxon>Bacillati</taxon>
        <taxon>Actinomycetota</taxon>
        <taxon>Actinomycetes</taxon>
        <taxon>Bifidobacteriales</taxon>
        <taxon>Bifidobacteriaceae</taxon>
        <taxon>Parascardovia</taxon>
    </lineage>
</organism>
<comment type="caution">
    <text evidence="1">The sequence shown here is derived from an EMBL/GenBank/DDBJ whole genome shotgun (WGS) entry which is preliminary data.</text>
</comment>
<name>E6JZV6_PARDN</name>
<keyword evidence="2" id="KW-1185">Reference proteome</keyword>
<dbReference type="EMBL" id="AEON01000001">
    <property type="protein sequence ID" value="EFT84110.1"/>
    <property type="molecule type" value="Genomic_DNA"/>
</dbReference>
<sequence length="48" mass="5624">MRSLIFIIVFLFLWLADEVPVLVFVFVPLARMGVEHVCVFLFLDELPE</sequence>
<evidence type="ECO:0000313" key="1">
    <source>
        <dbReference type="EMBL" id="EFT84110.1"/>
    </source>
</evidence>
<gene>
    <name evidence="1" type="ORF">HMPREF0620_1115</name>
</gene>
<protein>
    <submittedName>
        <fullName evidence="1">Uncharacterized protein</fullName>
    </submittedName>
</protein>